<dbReference type="GO" id="GO:0003755">
    <property type="term" value="F:peptidyl-prolyl cis-trans isomerase activity"/>
    <property type="evidence" value="ECO:0007669"/>
    <property type="project" value="UniProtKB-KW"/>
</dbReference>
<dbReference type="PANTHER" id="PTHR47245:SF1">
    <property type="entry name" value="FOLDASE PROTEIN PRSA"/>
    <property type="match status" value="1"/>
</dbReference>
<dbReference type="PANTHER" id="PTHR47245">
    <property type="entry name" value="PEPTIDYLPROLYL ISOMERASE"/>
    <property type="match status" value="1"/>
</dbReference>
<evidence type="ECO:0000256" key="3">
    <source>
        <dbReference type="ARBA" id="ARBA00022729"/>
    </source>
</evidence>
<keyword evidence="3" id="KW-0732">Signal</keyword>
<keyword evidence="7" id="KW-1133">Transmembrane helix</keyword>
<dbReference type="EC" id="5.2.1.8" evidence="2"/>
<dbReference type="InterPro" id="IPR027304">
    <property type="entry name" value="Trigger_fact/SurA_dom_sf"/>
</dbReference>
<dbReference type="InterPro" id="IPR050245">
    <property type="entry name" value="PrsA_foldase"/>
</dbReference>
<evidence type="ECO:0000256" key="4">
    <source>
        <dbReference type="ARBA" id="ARBA00023110"/>
    </source>
</evidence>
<protein>
    <recommendedName>
        <fullName evidence="2">peptidylprolyl isomerase</fullName>
        <ecNumber evidence="2">5.2.1.8</ecNumber>
    </recommendedName>
</protein>
<comment type="catalytic activity">
    <reaction evidence="1">
        <text>[protein]-peptidylproline (omega=180) = [protein]-peptidylproline (omega=0)</text>
        <dbReference type="Rhea" id="RHEA:16237"/>
        <dbReference type="Rhea" id="RHEA-COMP:10747"/>
        <dbReference type="Rhea" id="RHEA-COMP:10748"/>
        <dbReference type="ChEBI" id="CHEBI:83833"/>
        <dbReference type="ChEBI" id="CHEBI:83834"/>
        <dbReference type="EC" id="5.2.1.8"/>
    </reaction>
</comment>
<dbReference type="OrthoDB" id="14196at2"/>
<evidence type="ECO:0000313" key="9">
    <source>
        <dbReference type="EMBL" id="SPP99712.1"/>
    </source>
</evidence>
<proteinExistence type="predicted"/>
<reference evidence="10" key="1">
    <citation type="submission" date="2018-03" db="EMBL/GenBank/DDBJ databases">
        <authorList>
            <person name="Zecchin S."/>
        </authorList>
    </citation>
    <scope>NUCLEOTIDE SEQUENCE [LARGE SCALE GENOMIC DNA]</scope>
</reference>
<keyword evidence="7" id="KW-0812">Transmembrane</keyword>
<evidence type="ECO:0000259" key="8">
    <source>
        <dbReference type="PROSITE" id="PS50198"/>
    </source>
</evidence>
<evidence type="ECO:0000256" key="7">
    <source>
        <dbReference type="SAM" id="Phobius"/>
    </source>
</evidence>
<evidence type="ECO:0000313" key="10">
    <source>
        <dbReference type="Proteomes" id="UP000245125"/>
    </source>
</evidence>
<gene>
    <name evidence="9" type="ORF">NBG4_110015</name>
</gene>
<dbReference type="Pfam" id="PF13624">
    <property type="entry name" value="SurA_N_3"/>
    <property type="match status" value="1"/>
</dbReference>
<sequence length="338" mass="39441">MDDRYFSKPIGNNILTFLNFFPFFAFLTFLNFFPFSSFAWSEEKDIVARVGDAVITAPELENALQKYVPPGSMHGSMDPSKKEKYRKNALNDLVEVELLYHEAKSRGMKASKDAVDKAVEENMKRLGSEKKLKNALKKDGMTLDSYREKLGKYEMANAVVAAVVKETEYSEEELKDYYEKNKERYKKPEAMQIWHILVQVDPSASEEEWLKKRDYALQLYQKIKDGEDFRSVAYKYSEEAWKVKEGDLGILHRGQLEQEIEDVAFSLKEGEVSQPIRTYSGFHIVKAGERKPETQLSFEDAKNRLRDELHEKRFKEKMAALFERLRGKYPVKIYLNNK</sequence>
<feature type="domain" description="PpiC" evidence="8">
    <location>
        <begin position="188"/>
        <end position="289"/>
    </location>
</feature>
<evidence type="ECO:0000256" key="2">
    <source>
        <dbReference type="ARBA" id="ARBA00013194"/>
    </source>
</evidence>
<keyword evidence="4 6" id="KW-0697">Rotamase</keyword>
<keyword evidence="5 6" id="KW-0413">Isomerase</keyword>
<dbReference type="EMBL" id="OUUY01000013">
    <property type="protein sequence ID" value="SPP99712.1"/>
    <property type="molecule type" value="Genomic_DNA"/>
</dbReference>
<dbReference type="InterPro" id="IPR000297">
    <property type="entry name" value="PPIase_PpiC"/>
</dbReference>
<dbReference type="PROSITE" id="PS50198">
    <property type="entry name" value="PPIC_PPIASE_2"/>
    <property type="match status" value="1"/>
</dbReference>
<dbReference type="AlphaFoldDB" id="A0A2U3QE59"/>
<evidence type="ECO:0000256" key="1">
    <source>
        <dbReference type="ARBA" id="ARBA00000971"/>
    </source>
</evidence>
<feature type="transmembrane region" description="Helical" evidence="7">
    <location>
        <begin position="20"/>
        <end position="40"/>
    </location>
</feature>
<evidence type="ECO:0000256" key="5">
    <source>
        <dbReference type="ARBA" id="ARBA00023235"/>
    </source>
</evidence>
<name>A0A2U3QE59_9BACT</name>
<dbReference type="SUPFAM" id="SSF109998">
    <property type="entry name" value="Triger factor/SurA peptide-binding domain-like"/>
    <property type="match status" value="1"/>
</dbReference>
<dbReference type="Gene3D" id="1.10.4030.10">
    <property type="entry name" value="Porin chaperone SurA, peptide-binding domain"/>
    <property type="match status" value="1"/>
</dbReference>
<dbReference type="InterPro" id="IPR046357">
    <property type="entry name" value="PPIase_dom_sf"/>
</dbReference>
<dbReference type="SUPFAM" id="SSF54534">
    <property type="entry name" value="FKBP-like"/>
    <property type="match status" value="1"/>
</dbReference>
<accession>A0A2U3QE59</accession>
<evidence type="ECO:0000256" key="6">
    <source>
        <dbReference type="PROSITE-ProRule" id="PRU00278"/>
    </source>
</evidence>
<dbReference type="Proteomes" id="UP000245125">
    <property type="component" value="Unassembled WGS sequence"/>
</dbReference>
<dbReference type="Pfam" id="PF00639">
    <property type="entry name" value="Rotamase"/>
    <property type="match status" value="1"/>
</dbReference>
<keyword evidence="10" id="KW-1185">Reference proteome</keyword>
<organism evidence="9 10">
    <name type="scientific">Candidatus Sulfobium mesophilum</name>
    <dbReference type="NCBI Taxonomy" id="2016548"/>
    <lineage>
        <taxon>Bacteria</taxon>
        <taxon>Pseudomonadati</taxon>
        <taxon>Nitrospirota</taxon>
        <taxon>Nitrospiria</taxon>
        <taxon>Nitrospirales</taxon>
        <taxon>Nitrospiraceae</taxon>
        <taxon>Candidatus Sulfobium</taxon>
    </lineage>
</organism>
<keyword evidence="7" id="KW-0472">Membrane</keyword>
<dbReference type="Gene3D" id="3.10.50.40">
    <property type="match status" value="1"/>
</dbReference>